<dbReference type="Proteomes" id="UP000824469">
    <property type="component" value="Unassembled WGS sequence"/>
</dbReference>
<dbReference type="PANTHER" id="PTHR22814">
    <property type="entry name" value="COPPER TRANSPORT PROTEIN ATOX1-RELATED"/>
    <property type="match status" value="1"/>
</dbReference>
<gene>
    <name evidence="3" type="ORF">KI387_005258</name>
</gene>
<proteinExistence type="predicted"/>
<dbReference type="OMA" id="ILEMRVH"/>
<dbReference type="Gene3D" id="3.30.70.100">
    <property type="match status" value="1"/>
</dbReference>
<keyword evidence="1" id="KW-0479">Metal-binding</keyword>
<evidence type="ECO:0000313" key="4">
    <source>
        <dbReference type="Proteomes" id="UP000824469"/>
    </source>
</evidence>
<sequence>ALQMVEMQVNMDCNGCQRKIRKALSHLRGIDNVEIDMELQKVSVSGYIDQKKVLNAVRKCGKKAELWAYPYDNEYNSYIDRYYEKETYRSSYNYRKHGYNGSSHGYFQNAPYSTLVNDKLSDMFTDENPHACTIM</sequence>
<evidence type="ECO:0000256" key="1">
    <source>
        <dbReference type="ARBA" id="ARBA00022723"/>
    </source>
</evidence>
<dbReference type="PROSITE" id="PS50846">
    <property type="entry name" value="HMA_2"/>
    <property type="match status" value="1"/>
</dbReference>
<protein>
    <recommendedName>
        <fullName evidence="2">HMA domain-containing protein</fullName>
    </recommendedName>
</protein>
<name>A0AA38GQX5_TAXCH</name>
<dbReference type="EMBL" id="JAHRHJ020000002">
    <property type="protein sequence ID" value="KAH9325080.1"/>
    <property type="molecule type" value="Genomic_DNA"/>
</dbReference>
<evidence type="ECO:0000259" key="2">
    <source>
        <dbReference type="PROSITE" id="PS50846"/>
    </source>
</evidence>
<dbReference type="AlphaFoldDB" id="A0AA38GQX5"/>
<keyword evidence="4" id="KW-1185">Reference proteome</keyword>
<evidence type="ECO:0000313" key="3">
    <source>
        <dbReference type="EMBL" id="KAH9325080.1"/>
    </source>
</evidence>
<reference evidence="3 4" key="1">
    <citation type="journal article" date="2021" name="Nat. Plants">
        <title>The Taxus genome provides insights into paclitaxel biosynthesis.</title>
        <authorList>
            <person name="Xiong X."/>
            <person name="Gou J."/>
            <person name="Liao Q."/>
            <person name="Li Y."/>
            <person name="Zhou Q."/>
            <person name="Bi G."/>
            <person name="Li C."/>
            <person name="Du R."/>
            <person name="Wang X."/>
            <person name="Sun T."/>
            <person name="Guo L."/>
            <person name="Liang H."/>
            <person name="Lu P."/>
            <person name="Wu Y."/>
            <person name="Zhang Z."/>
            <person name="Ro D.K."/>
            <person name="Shang Y."/>
            <person name="Huang S."/>
            <person name="Yan J."/>
        </authorList>
    </citation>
    <scope>NUCLEOTIDE SEQUENCE [LARGE SCALE GENOMIC DNA]</scope>
    <source>
        <strain evidence="3">Ta-2019</strain>
    </source>
</reference>
<feature type="non-terminal residue" evidence="3">
    <location>
        <position position="1"/>
    </location>
</feature>
<organism evidence="3 4">
    <name type="scientific">Taxus chinensis</name>
    <name type="common">Chinese yew</name>
    <name type="synonym">Taxus wallichiana var. chinensis</name>
    <dbReference type="NCBI Taxonomy" id="29808"/>
    <lineage>
        <taxon>Eukaryota</taxon>
        <taxon>Viridiplantae</taxon>
        <taxon>Streptophyta</taxon>
        <taxon>Embryophyta</taxon>
        <taxon>Tracheophyta</taxon>
        <taxon>Spermatophyta</taxon>
        <taxon>Pinopsida</taxon>
        <taxon>Pinidae</taxon>
        <taxon>Conifers II</taxon>
        <taxon>Cupressales</taxon>
        <taxon>Taxaceae</taxon>
        <taxon>Taxus</taxon>
    </lineage>
</organism>
<dbReference type="SUPFAM" id="SSF55008">
    <property type="entry name" value="HMA, heavy metal-associated domain"/>
    <property type="match status" value="1"/>
</dbReference>
<dbReference type="Pfam" id="PF00403">
    <property type="entry name" value="HMA"/>
    <property type="match status" value="1"/>
</dbReference>
<dbReference type="GO" id="GO:0046872">
    <property type="term" value="F:metal ion binding"/>
    <property type="evidence" value="ECO:0007669"/>
    <property type="project" value="UniProtKB-KW"/>
</dbReference>
<accession>A0AA38GQX5</accession>
<dbReference type="PANTHER" id="PTHR22814:SF336">
    <property type="entry name" value="HEAVY METAL-ASSOCIATED ISOPRENYLATED PLANT PROTEIN 23"/>
    <property type="match status" value="1"/>
</dbReference>
<dbReference type="InterPro" id="IPR036163">
    <property type="entry name" value="HMA_dom_sf"/>
</dbReference>
<comment type="caution">
    <text evidence="3">The sequence shown here is derived from an EMBL/GenBank/DDBJ whole genome shotgun (WGS) entry which is preliminary data.</text>
</comment>
<feature type="domain" description="HMA" evidence="2">
    <location>
        <begin position="2"/>
        <end position="65"/>
    </location>
</feature>
<dbReference type="CDD" id="cd00371">
    <property type="entry name" value="HMA"/>
    <property type="match status" value="1"/>
</dbReference>
<dbReference type="InterPro" id="IPR006121">
    <property type="entry name" value="HMA_dom"/>
</dbReference>